<dbReference type="InterPro" id="IPR023485">
    <property type="entry name" value="Ptyr_pPase"/>
</dbReference>
<name>A0ABU5N3X0_9MICO</name>
<dbReference type="Pfam" id="PF01451">
    <property type="entry name" value="LMWPc"/>
    <property type="match status" value="1"/>
</dbReference>
<dbReference type="RefSeq" id="WP_206697140.1">
    <property type="nucleotide sequence ID" value="NZ_BAAAPT010000001.1"/>
</dbReference>
<evidence type="ECO:0000256" key="2">
    <source>
        <dbReference type="ARBA" id="ARBA00013064"/>
    </source>
</evidence>
<reference evidence="6 7" key="1">
    <citation type="submission" date="2023-10" db="EMBL/GenBank/DDBJ databases">
        <title>Microbacterium xanthum sp. nov., isolated from seaweed.</title>
        <authorList>
            <person name="Lee S.D."/>
        </authorList>
    </citation>
    <scope>NUCLEOTIDE SEQUENCE [LARGE SCALE GENOMIC DNA]</scope>
    <source>
        <strain evidence="6 7">KCTC 19124</strain>
    </source>
</reference>
<organism evidence="6 7">
    <name type="scientific">Microbacterium aquimaris</name>
    <dbReference type="NCBI Taxonomy" id="459816"/>
    <lineage>
        <taxon>Bacteria</taxon>
        <taxon>Bacillati</taxon>
        <taxon>Actinomycetota</taxon>
        <taxon>Actinomycetes</taxon>
        <taxon>Micrococcales</taxon>
        <taxon>Microbacteriaceae</taxon>
        <taxon>Microbacterium</taxon>
    </lineage>
</organism>
<dbReference type="Proteomes" id="UP001291912">
    <property type="component" value="Unassembled WGS sequence"/>
</dbReference>
<evidence type="ECO:0000256" key="3">
    <source>
        <dbReference type="ARBA" id="ARBA00022801"/>
    </source>
</evidence>
<dbReference type="Gene3D" id="3.40.50.2300">
    <property type="match status" value="1"/>
</dbReference>
<dbReference type="CDD" id="cd16343">
    <property type="entry name" value="LMWPTP"/>
    <property type="match status" value="1"/>
</dbReference>
<dbReference type="EC" id="3.1.3.48" evidence="2"/>
<dbReference type="SUPFAM" id="SSF52788">
    <property type="entry name" value="Phosphotyrosine protein phosphatases I"/>
    <property type="match status" value="1"/>
</dbReference>
<feature type="domain" description="Phosphotyrosine protein phosphatase I" evidence="5">
    <location>
        <begin position="9"/>
        <end position="159"/>
    </location>
</feature>
<dbReference type="GO" id="GO:0004725">
    <property type="term" value="F:protein tyrosine phosphatase activity"/>
    <property type="evidence" value="ECO:0007669"/>
    <property type="project" value="UniProtKB-EC"/>
</dbReference>
<keyword evidence="3 6" id="KW-0378">Hydrolase</keyword>
<dbReference type="InterPro" id="IPR036196">
    <property type="entry name" value="Ptyr_pPase_sf"/>
</dbReference>
<evidence type="ECO:0000256" key="1">
    <source>
        <dbReference type="ARBA" id="ARBA00011063"/>
    </source>
</evidence>
<protein>
    <recommendedName>
        <fullName evidence="2">protein-tyrosine-phosphatase</fullName>
        <ecNumber evidence="2">3.1.3.48</ecNumber>
    </recommendedName>
</protein>
<sequence length="168" mass="19104">MTANVHEPFRVVFVCTGNICRSPMADVVFRWFAEHAGLGDRVVSTSAGTGEWHVGEQADQRTLRALERKGYDGSKHRARQFTREDFERNDLIVALDRSHERILHEWAHTEGDTDKLALLMSFEPEAHTLDVPDPYYGSPGMFDEVLTMIEGASRALFRQLEPAIRPVH</sequence>
<dbReference type="PANTHER" id="PTHR11717">
    <property type="entry name" value="LOW MOLECULAR WEIGHT PROTEIN TYROSINE PHOSPHATASE"/>
    <property type="match status" value="1"/>
</dbReference>
<comment type="caution">
    <text evidence="6">The sequence shown here is derived from an EMBL/GenBank/DDBJ whole genome shotgun (WGS) entry which is preliminary data.</text>
</comment>
<comment type="similarity">
    <text evidence="1">Belongs to the low molecular weight phosphotyrosine protein phosphatase family.</text>
</comment>
<dbReference type="InterPro" id="IPR050438">
    <property type="entry name" value="LMW_PTPase"/>
</dbReference>
<dbReference type="InterPro" id="IPR017867">
    <property type="entry name" value="Tyr_phospatase_low_mol_wt"/>
</dbReference>
<evidence type="ECO:0000256" key="4">
    <source>
        <dbReference type="ARBA" id="ARBA00022912"/>
    </source>
</evidence>
<evidence type="ECO:0000259" key="5">
    <source>
        <dbReference type="SMART" id="SM00226"/>
    </source>
</evidence>
<keyword evidence="4" id="KW-0904">Protein phosphatase</keyword>
<dbReference type="PRINTS" id="PR00719">
    <property type="entry name" value="LMWPTPASE"/>
</dbReference>
<evidence type="ECO:0000313" key="7">
    <source>
        <dbReference type="Proteomes" id="UP001291912"/>
    </source>
</evidence>
<dbReference type="PANTHER" id="PTHR11717:SF7">
    <property type="entry name" value="LOW MOLECULAR WEIGHT PHOSPHOTYROSINE PROTEIN PHOSPHATASE"/>
    <property type="match status" value="1"/>
</dbReference>
<dbReference type="SMART" id="SM00226">
    <property type="entry name" value="LMWPc"/>
    <property type="match status" value="1"/>
</dbReference>
<gene>
    <name evidence="6" type="ORF">R2Q92_02970</name>
</gene>
<accession>A0ABU5N3X0</accession>
<evidence type="ECO:0000313" key="6">
    <source>
        <dbReference type="EMBL" id="MDZ8160781.1"/>
    </source>
</evidence>
<dbReference type="EMBL" id="JAWJYN010000001">
    <property type="protein sequence ID" value="MDZ8160781.1"/>
    <property type="molecule type" value="Genomic_DNA"/>
</dbReference>
<proteinExistence type="inferred from homology"/>
<keyword evidence="7" id="KW-1185">Reference proteome</keyword>